<dbReference type="Proteomes" id="UP000261620">
    <property type="component" value="Unplaced"/>
</dbReference>
<protein>
    <submittedName>
        <fullName evidence="1">Uncharacterized protein</fullName>
    </submittedName>
</protein>
<evidence type="ECO:0000313" key="2">
    <source>
        <dbReference type="Proteomes" id="UP000261620"/>
    </source>
</evidence>
<evidence type="ECO:0000313" key="1">
    <source>
        <dbReference type="Ensembl" id="ENSMMOP00000011423.1"/>
    </source>
</evidence>
<organism evidence="1 2">
    <name type="scientific">Mola mola</name>
    <name type="common">Ocean sunfish</name>
    <name type="synonym">Tetraodon mola</name>
    <dbReference type="NCBI Taxonomy" id="94237"/>
    <lineage>
        <taxon>Eukaryota</taxon>
        <taxon>Metazoa</taxon>
        <taxon>Chordata</taxon>
        <taxon>Craniata</taxon>
        <taxon>Vertebrata</taxon>
        <taxon>Euteleostomi</taxon>
        <taxon>Actinopterygii</taxon>
        <taxon>Neopterygii</taxon>
        <taxon>Teleostei</taxon>
        <taxon>Neoteleostei</taxon>
        <taxon>Acanthomorphata</taxon>
        <taxon>Eupercaria</taxon>
        <taxon>Tetraodontiformes</taxon>
        <taxon>Molidae</taxon>
        <taxon>Mola</taxon>
    </lineage>
</organism>
<accession>A0A3Q3WAH6</accession>
<proteinExistence type="predicted"/>
<keyword evidence="2" id="KW-1185">Reference proteome</keyword>
<reference evidence="1" key="1">
    <citation type="submission" date="2025-08" db="UniProtKB">
        <authorList>
            <consortium name="Ensembl"/>
        </authorList>
    </citation>
    <scope>IDENTIFICATION</scope>
</reference>
<name>A0A3Q3WAH6_MOLML</name>
<dbReference type="Ensembl" id="ENSMMOT00000011619.1">
    <property type="protein sequence ID" value="ENSMMOP00000011423.1"/>
    <property type="gene ID" value="ENSMMOG00000008789.1"/>
</dbReference>
<reference evidence="1" key="2">
    <citation type="submission" date="2025-09" db="UniProtKB">
        <authorList>
            <consortium name="Ensembl"/>
        </authorList>
    </citation>
    <scope>IDENTIFICATION</scope>
</reference>
<dbReference type="AlphaFoldDB" id="A0A3Q3WAH6"/>
<sequence length="125" mass="14371">MLSRDTWGQHPTYSRHSAALTLVRKPLHKPVQMHTLLHQHDCLHCLAERMVCYPTAIQLLRLIHLGSRNWAQWGPVDTSAIYPLFSSAKARRGRKFEHKDSVQIAVALVREGNQDLARDILSTWI</sequence>